<dbReference type="RefSeq" id="WP_088771646.1">
    <property type="nucleotide sequence ID" value="NZ_AP023082.1"/>
</dbReference>
<name>A0ABM6LWW0_9GAMM</name>
<dbReference type="Pfam" id="PF03466">
    <property type="entry name" value="LysR_substrate"/>
    <property type="match status" value="1"/>
</dbReference>
<dbReference type="SUPFAM" id="SSF53850">
    <property type="entry name" value="Periplasmic binding protein-like II"/>
    <property type="match status" value="1"/>
</dbReference>
<evidence type="ECO:0000259" key="5">
    <source>
        <dbReference type="Pfam" id="PF03466"/>
    </source>
</evidence>
<sequence length="256" mass="28905">MKKLEYQIGTKLFSLRSDKKIQLTPSSRTIYQKPQKTYSNLESFSQFIDEFQHSLQGNLAIGIPSSCLDYLLSILKNVQLYHPKVTIDLQVLSREALINSIKNYELYLAIMSAAPNQALSVEVVDTYSLYLIASEIHPLLHKKDITLSDLNNETIILGEAGSEPRKYLETYVINPTSNLFYVNSSDGVYKAVQNNLGISIVGIFNNNIEKFSRVKPINIKSLPVEKPLNLVCNSIEELSPIANKLRQSYLLTTCIK</sequence>
<comment type="similarity">
    <text evidence="1">Belongs to the LysR transcriptional regulatory family.</text>
</comment>
<evidence type="ECO:0000313" key="7">
    <source>
        <dbReference type="Proteomes" id="UP000249910"/>
    </source>
</evidence>
<reference evidence="6 7" key="1">
    <citation type="submission" date="2017-06" db="EMBL/GenBank/DDBJ databases">
        <title>Complete genome of Francisella halioticida.</title>
        <authorList>
            <person name="Sjodin A."/>
        </authorList>
    </citation>
    <scope>NUCLEOTIDE SEQUENCE [LARGE SCALE GENOMIC DNA]</scope>
    <source>
        <strain evidence="6 7">DSM 23729</strain>
    </source>
</reference>
<feature type="domain" description="LysR substrate-binding" evidence="5">
    <location>
        <begin position="54"/>
        <end position="247"/>
    </location>
</feature>
<protein>
    <recommendedName>
        <fullName evidence="5">LysR substrate-binding domain-containing protein</fullName>
    </recommendedName>
</protein>
<dbReference type="PANTHER" id="PTHR30126">
    <property type="entry name" value="HTH-TYPE TRANSCRIPTIONAL REGULATOR"/>
    <property type="match status" value="1"/>
</dbReference>
<dbReference type="PANTHER" id="PTHR30126:SF40">
    <property type="entry name" value="HTH-TYPE TRANSCRIPTIONAL REGULATOR GLTR"/>
    <property type="match status" value="1"/>
</dbReference>
<organism evidence="6 7">
    <name type="scientific">Francisella halioticida</name>
    <dbReference type="NCBI Taxonomy" id="549298"/>
    <lineage>
        <taxon>Bacteria</taxon>
        <taxon>Pseudomonadati</taxon>
        <taxon>Pseudomonadota</taxon>
        <taxon>Gammaproteobacteria</taxon>
        <taxon>Thiotrichales</taxon>
        <taxon>Francisellaceae</taxon>
        <taxon>Francisella</taxon>
    </lineage>
</organism>
<evidence type="ECO:0000313" key="6">
    <source>
        <dbReference type="EMBL" id="ASG67081.1"/>
    </source>
</evidence>
<gene>
    <name evidence="6" type="ORF">CDV26_00590</name>
</gene>
<evidence type="ECO:0000256" key="2">
    <source>
        <dbReference type="ARBA" id="ARBA00023015"/>
    </source>
</evidence>
<keyword evidence="4" id="KW-0804">Transcription</keyword>
<evidence type="ECO:0000256" key="3">
    <source>
        <dbReference type="ARBA" id="ARBA00023125"/>
    </source>
</evidence>
<dbReference type="EMBL" id="CP022132">
    <property type="protein sequence ID" value="ASG67081.1"/>
    <property type="molecule type" value="Genomic_DNA"/>
</dbReference>
<evidence type="ECO:0000256" key="4">
    <source>
        <dbReference type="ARBA" id="ARBA00023163"/>
    </source>
</evidence>
<accession>A0ABM6LWW0</accession>
<dbReference type="InterPro" id="IPR005119">
    <property type="entry name" value="LysR_subst-bd"/>
</dbReference>
<keyword evidence="7" id="KW-1185">Reference proteome</keyword>
<keyword evidence="2" id="KW-0805">Transcription regulation</keyword>
<evidence type="ECO:0000256" key="1">
    <source>
        <dbReference type="ARBA" id="ARBA00009437"/>
    </source>
</evidence>
<proteinExistence type="inferred from homology"/>
<dbReference type="CDD" id="cd05466">
    <property type="entry name" value="PBP2_LTTR_substrate"/>
    <property type="match status" value="1"/>
</dbReference>
<dbReference type="Gene3D" id="3.40.190.290">
    <property type="match status" value="1"/>
</dbReference>
<dbReference type="Proteomes" id="UP000249910">
    <property type="component" value="Chromosome"/>
</dbReference>
<keyword evidence="3" id="KW-0238">DNA-binding</keyword>